<keyword evidence="1" id="KW-0472">Membrane</keyword>
<proteinExistence type="predicted"/>
<evidence type="ECO:0000313" key="2">
    <source>
        <dbReference type="EMBL" id="EMC94720.1"/>
    </source>
</evidence>
<protein>
    <submittedName>
        <fullName evidence="2">Uncharacterized protein</fullName>
    </submittedName>
</protein>
<feature type="transmembrane region" description="Helical" evidence="1">
    <location>
        <begin position="74"/>
        <end position="96"/>
    </location>
</feature>
<organism evidence="2 3">
    <name type="scientific">Baudoinia panamericana (strain UAMH 10762)</name>
    <name type="common">Angels' share fungus</name>
    <name type="synonym">Baudoinia compniacensis (strain UAMH 10762)</name>
    <dbReference type="NCBI Taxonomy" id="717646"/>
    <lineage>
        <taxon>Eukaryota</taxon>
        <taxon>Fungi</taxon>
        <taxon>Dikarya</taxon>
        <taxon>Ascomycota</taxon>
        <taxon>Pezizomycotina</taxon>
        <taxon>Dothideomycetes</taxon>
        <taxon>Dothideomycetidae</taxon>
        <taxon>Mycosphaerellales</taxon>
        <taxon>Teratosphaeriaceae</taxon>
        <taxon>Baudoinia</taxon>
    </lineage>
</organism>
<keyword evidence="1" id="KW-0812">Transmembrane</keyword>
<name>M2N7E0_BAUPA</name>
<dbReference type="OMA" id="WEKMWEQ"/>
<dbReference type="RefSeq" id="XP_007678458.1">
    <property type="nucleotide sequence ID" value="XM_007680268.1"/>
</dbReference>
<keyword evidence="3" id="KW-1185">Reference proteome</keyword>
<evidence type="ECO:0000313" key="3">
    <source>
        <dbReference type="Proteomes" id="UP000011761"/>
    </source>
</evidence>
<gene>
    <name evidence="2" type="ORF">BAUCODRAFT_124319</name>
</gene>
<dbReference type="EMBL" id="KB445558">
    <property type="protein sequence ID" value="EMC94720.1"/>
    <property type="molecule type" value="Genomic_DNA"/>
</dbReference>
<evidence type="ECO:0000256" key="1">
    <source>
        <dbReference type="SAM" id="Phobius"/>
    </source>
</evidence>
<reference evidence="2 3" key="1">
    <citation type="journal article" date="2012" name="PLoS Pathog.">
        <title>Diverse lifestyles and strategies of plant pathogenesis encoded in the genomes of eighteen Dothideomycetes fungi.</title>
        <authorList>
            <person name="Ohm R.A."/>
            <person name="Feau N."/>
            <person name="Henrissat B."/>
            <person name="Schoch C.L."/>
            <person name="Horwitz B.A."/>
            <person name="Barry K.W."/>
            <person name="Condon B.J."/>
            <person name="Copeland A.C."/>
            <person name="Dhillon B."/>
            <person name="Glaser F."/>
            <person name="Hesse C.N."/>
            <person name="Kosti I."/>
            <person name="LaButti K."/>
            <person name="Lindquist E.A."/>
            <person name="Lucas S."/>
            <person name="Salamov A.A."/>
            <person name="Bradshaw R.E."/>
            <person name="Ciuffetti L."/>
            <person name="Hamelin R.C."/>
            <person name="Kema G.H.J."/>
            <person name="Lawrence C."/>
            <person name="Scott J.A."/>
            <person name="Spatafora J.W."/>
            <person name="Turgeon B.G."/>
            <person name="de Wit P.J.G.M."/>
            <person name="Zhong S."/>
            <person name="Goodwin S.B."/>
            <person name="Grigoriev I.V."/>
        </authorList>
    </citation>
    <scope>NUCLEOTIDE SEQUENCE [LARGE SCALE GENOMIC DNA]</scope>
    <source>
        <strain evidence="2 3">UAMH 10762</strain>
    </source>
</reference>
<dbReference type="HOGENOM" id="CLU_976669_0_0_1"/>
<dbReference type="Proteomes" id="UP000011761">
    <property type="component" value="Unassembled WGS sequence"/>
</dbReference>
<feature type="transmembrane region" description="Helical" evidence="1">
    <location>
        <begin position="108"/>
        <end position="130"/>
    </location>
</feature>
<dbReference type="eggNOG" id="ENOG502SB6P">
    <property type="taxonomic scope" value="Eukaryota"/>
</dbReference>
<dbReference type="GeneID" id="19107869"/>
<accession>M2N7E0</accession>
<keyword evidence="1" id="KW-1133">Transmembrane helix</keyword>
<sequence length="279" mass="31462">MTTLLRHHGLSRNVYGIVATLRRSAAVRPVPASIPWQPMTALRQRTSEASRKPQYKYPELLSVYVQPTSAGIWVAFRLATMAVSVLSWTVGAPLYLMNPATPAWFVPTFLFVTSGPFLFCAAFGQIVLNIKASLPPAARRTTEDLRAFLAKIPPASRMRITYVRFAPWPLKREVFVSDLRRLPISRVRLVNMQIVGDEAGGAKTIMDGWFGWYRRSFWVNMGYMSRDNSAVPGMWEHVWRQLPVLGEEVAQKPMVEALPKRPLKAKQLVPPPSGSRRTS</sequence>
<dbReference type="AlphaFoldDB" id="M2N7E0"/>
<dbReference type="OrthoDB" id="2386090at2759"/>
<dbReference type="KEGG" id="bcom:BAUCODRAFT_124319"/>